<evidence type="ECO:0000313" key="6">
    <source>
        <dbReference type="Proteomes" id="UP001187192"/>
    </source>
</evidence>
<evidence type="ECO:0000313" key="3">
    <source>
        <dbReference type="EMBL" id="GMN70455.1"/>
    </source>
</evidence>
<evidence type="ECO:0000313" key="5">
    <source>
        <dbReference type="EMBL" id="GMN70471.1"/>
    </source>
</evidence>
<name>A0AA88E9W5_FICCA</name>
<comment type="caution">
    <text evidence="2">The sequence shown here is derived from an EMBL/GenBank/DDBJ whole genome shotgun (WGS) entry which is preliminary data.</text>
</comment>
<protein>
    <submittedName>
        <fullName evidence="2">Uncharacterized protein</fullName>
    </submittedName>
</protein>
<dbReference type="EMBL" id="BTGU01001150">
    <property type="protein sequence ID" value="GMN70455.1"/>
    <property type="molecule type" value="Genomic_DNA"/>
</dbReference>
<organism evidence="2 6">
    <name type="scientific">Ficus carica</name>
    <name type="common">Common fig</name>
    <dbReference type="NCBI Taxonomy" id="3494"/>
    <lineage>
        <taxon>Eukaryota</taxon>
        <taxon>Viridiplantae</taxon>
        <taxon>Streptophyta</taxon>
        <taxon>Embryophyta</taxon>
        <taxon>Tracheophyta</taxon>
        <taxon>Spermatophyta</taxon>
        <taxon>Magnoliopsida</taxon>
        <taxon>eudicotyledons</taxon>
        <taxon>Gunneridae</taxon>
        <taxon>Pentapetalae</taxon>
        <taxon>rosids</taxon>
        <taxon>fabids</taxon>
        <taxon>Rosales</taxon>
        <taxon>Moraceae</taxon>
        <taxon>Ficeae</taxon>
        <taxon>Ficus</taxon>
    </lineage>
</organism>
<proteinExistence type="predicted"/>
<sequence>MVEGGARAGTMTSRVGVTCPVTVRLLAGTGWCGKGSLGRPSWEGSSRGRGSVAQASKLEPDEKELTGSRAPHSPVNRWSPGGDDYTINKS</sequence>
<feature type="region of interest" description="Disordered" evidence="1">
    <location>
        <begin position="33"/>
        <end position="90"/>
    </location>
</feature>
<dbReference type="Proteomes" id="UP001187192">
    <property type="component" value="Unassembled WGS sequence"/>
</dbReference>
<dbReference type="EMBL" id="BTGU01001151">
    <property type="protein sequence ID" value="GMN70456.1"/>
    <property type="molecule type" value="Genomic_DNA"/>
</dbReference>
<keyword evidence="6" id="KW-1185">Reference proteome</keyword>
<dbReference type="EMBL" id="BTGU01001149">
    <property type="protein sequence ID" value="GMN70440.1"/>
    <property type="molecule type" value="Genomic_DNA"/>
</dbReference>
<gene>
    <name evidence="2" type="ORF">TIFTF001_039490</name>
    <name evidence="3" type="ORF">TIFTF001_039497</name>
    <name evidence="4" type="ORF">TIFTF001_039506</name>
    <name evidence="5" type="ORF">TIFTF001_039513</name>
</gene>
<accession>A0AA88E9W5</accession>
<evidence type="ECO:0000256" key="1">
    <source>
        <dbReference type="SAM" id="MobiDB-lite"/>
    </source>
</evidence>
<evidence type="ECO:0000313" key="2">
    <source>
        <dbReference type="EMBL" id="GMN70440.1"/>
    </source>
</evidence>
<dbReference type="EMBL" id="BTGU01001152">
    <property type="protein sequence ID" value="GMN70471.1"/>
    <property type="molecule type" value="Genomic_DNA"/>
</dbReference>
<evidence type="ECO:0000313" key="4">
    <source>
        <dbReference type="EMBL" id="GMN70456.1"/>
    </source>
</evidence>
<reference evidence="2" key="1">
    <citation type="submission" date="2023-07" db="EMBL/GenBank/DDBJ databases">
        <title>draft genome sequence of fig (Ficus carica).</title>
        <authorList>
            <person name="Takahashi T."/>
            <person name="Nishimura K."/>
        </authorList>
    </citation>
    <scope>NUCLEOTIDE SEQUENCE</scope>
</reference>
<dbReference type="AlphaFoldDB" id="A0AA88E9W5"/>